<dbReference type="GO" id="GO:0060271">
    <property type="term" value="P:cilium assembly"/>
    <property type="evidence" value="ECO:0007669"/>
    <property type="project" value="TreeGrafter"/>
</dbReference>
<dbReference type="OrthoDB" id="539762at2759"/>
<keyword evidence="3" id="KW-1185">Reference proteome</keyword>
<feature type="compositionally biased region" description="Pro residues" evidence="1">
    <location>
        <begin position="1569"/>
        <end position="1591"/>
    </location>
</feature>
<accession>A0A835WSZ1</accession>
<feature type="region of interest" description="Disordered" evidence="1">
    <location>
        <begin position="1649"/>
        <end position="1723"/>
    </location>
</feature>
<feature type="compositionally biased region" description="Low complexity" evidence="1">
    <location>
        <begin position="2379"/>
        <end position="2408"/>
    </location>
</feature>
<feature type="compositionally biased region" description="Low complexity" evidence="1">
    <location>
        <begin position="580"/>
        <end position="602"/>
    </location>
</feature>
<sequence>MASEVIALCHSFEQELAKSLNVLPPVSASKPDAHDAHLNHHRLSQRIAESVSYYAGRLPAYASVPRILAFGDKLFRAEQYQLALQACYKHVRGLGLHSSTENLPRMDAQARLSSHVQACFGCAACEAALLLASDGAVKHPDTLQWLVSCLTQLRAALTLALPDERLYWLVLNGTVHVYGVAKAMITAGFAEQALPALVFCIKALEGHVAFAAPKYLPWRTQLYTWAVYGLADCGAVEQARALLADGLKRLEVLVALQKLDPVPAAPAVQAAFAAARGALVGLQLRVEVAAGAPVAPVLAQLSAGAAGAGAVGAAGPTARAGLAALVEALHVPHRRVVRTEAVSSGPLKELFDAAMAAAAPLIEGLKKATEGAAAADAAAAAAAAAADAANAAAETGTGYDGAAPADTGAQQQASAAAAAADEAAVAAGAALAAAQEALPCSLHKGLLCAAYNLEQWKQFEGLASLATTRSDVVYADALPTGTGSTTTTAAAADMDQTAVQLGTAASILTALRQLSTAPGVDSLRTLASVLQLALSRGVTVSGTAGAAPPPPPRRVSVTGMLAGGSASPPNGNAGGGGGAATLTATAAGITQTGGSPAPNGNGAAAGGNGGGSAAAAAGAPPRPQQSSLAPWQQLRDLIADASLALYGSARPLIDGVFCADDKEAGLVAELLAACHAAWAAVELDDGELRVAAALKLALLLEEEGRLLAAREVLLQAKSVVQQARVELMAANKRAPDEHVRWVTASRSQPSDDTAALVQGMTASEQELACLQVDVLALLARVELGLGVAEQQGRATARRTAVLEEQAKRTAQSSIFGQRNAAELARDEARLVAAGATPPNPQMKERELLAACGKNPYERAVVLMQMTAFQGADAARKAQLLQEAGDLLTKAQAAEDGLFAAQQPDLRARRDVPPQPKLLQRSPTSVTLVAHPPGPGLKQPPGARKPPSRYVAYCKSFGAGVGLSINKTATEYPGSGVSVPLGQPVTIQGLRTNDTYLLAVALYDDDGNIVGGLGTSTPEVLVALPLPLLMCWAHLLAAAVRCGAAGAAAAKRAASVLLPHFVVTTPDVPLWRSNPMESQRLHRAHVAAAARPLLRALVQAIYLYGGAALLRTTGGGGGGSTAPGAPVPQVALPCTLPQLRAPFLEEQVARLKSARLLVLGMEVAALLPDEPLMQEGALRTYGLLAPLLALRAPRSHLLHKALAACHAVLASLTNLVQDSLYRQEHQRSLAARVAAAVTYQLLRLSDEAGEGGAAAHFGKLQLELLKAYDPRFALAGRSPLPPGAELQEEASQLHDVLLQHPKLTEWAPEPLAERLKDGSDLTARVLPVLGTAAPMDAWGQALGFETAAEHPRWVELVVRMIEAAVRKGNPGNAAVVAEQLSWWVRARLRRPPPPPLDAYEAEAAEAVAAGGTPPPWPAKWKLEEAAAALDAAAVAASHEPPLVPSTEGMTPEDASNALAQHASAVAAAEAVARRRLAAVLLLQKRLPGLLARKRQIERMRENRKRWSPWMARLNLVLGLQAAAEARRYAANAPARARARAAAAEAAAAAAPAPEASGVAGLRPGTAGYNMPPPPMPDPPAAGPPPLTPPDGITPPLQAMMHFARAAHLAARGGAWVEVGNAARHAWNLARATLSADPALTAPLPRVRWERGDAPQPAVAPESILVPAGAGDKKGGKKGGKDDKKKEERAPPRTPPSPKAGARSSARSKKGLPVEEAPPPPRTYPVVVGARPNMQRAARSLADAVLGLVSLLRDGLQVYTWVAPVNPRDRFDGPPPRRAALAASSSTAGAGLALGEEERPVTARVTDSEFSYGSDLQADIWFKEGPLDLAWVSRFLGLAAVVLSRGERWHSLLEAGRQWARLSEGVFNERIMPWLLQAAPKAGVDPAPFQSAMDALIRDKNQALDQLDKVRTLVRERLGDSPLMAQGMGHKVRKRKSRAAALAAGPGSGAADGGGSGLPDSDRASLVSAAYTYRTASTYKTKASQPDFLRIPGEYEKVIEVLKRRNEKGAMLLALHELGDVHAHFGNWGGAATSWNDTLDTLLGPYQALRNWRGRLDGMSPAATLQAYGLHGLLLGCVVAGKLARYVHHDNLHLRLEAHRLAARLAFCAFAAHLGHPQRRAGFATYTPRELWAAGADAWLVWSDPYRCPVVDLAGALEGAAAALLDAGLALEALPVLALWEHVARYVLRSLHGTVLCRLLRVRALVALGLLAEAVEVAGGLMGAAGLPDPTLDSDYVLKDTSGAVVEPIPVLPYDNALLPGEPGNKAALTHIADTPLAPAVEKLYGSWLVAHLALARAQILMLAGGVPNQWRGVDWRTGERTSAPKPASPAKGAAKGAAAAAPEAPGAGLPEPVEPAMLERANVLLRKALAMASGDEQPPSEESSSAGKPAGAGKPAPARAPSPGRAKSPTSKGKGKAGDDAGGAAAAPREVPGPPPPPPPSASQRAEVNVRALLLLCELEQLRWMPGRGLAHALEAARFLGEHADRVNTPQQGDNDELERHSLAPSLWFLARAAAVRCAAVLGHAAHVHDLVAAATGAHAPADPGSSSKVPSGLPELLHCTGMAHVAALTLAAEGRTAEALAALAAVAARYRSLSVYDGRLAAALLDAAALRDRLGLRADAAELAAQGLAVAEGHCMELGLGEALEAPELTNIYLDGTSLYAHALGAAAVHASRRQQHAEAERCASRAVLLLRSHTRALPATHAAALLLLGRTCRMVALCGDGVPVDGQPTLAAGAPPASTATLTSAGTGAPGNPAATAVATGTARAATAGLGATAGALVRTAAANHGGGSPSSSAGGVAATAAKLSAARAALCASITLAAVDGGHLRSLMRGALLELGSIFIAGLDARSAATCLRAAHAAAAKADLVALSSHTLAPVAAAQLPEWALVHVRGQEALFGKKSGGAAAVPAAVSTSGARPPATPQGGKPAAGSEADADAARMVFCLLGGLLKGLDSLPVGGGARARGEAQVAALHAALRAACAKYGTDACFAEPPLPASPPDAAPAPPEGSVLAQWHCQDGCWQEARSWRADGSSGAPDGPLADAALLGLQPVPAYASLLFVVAAPSHDGSAGPHCGEVTFAVKDVRELQRRVKGLRARMEAPKAATDILGHAAPSQVELGELLRAAERLLSAVPRSSEDGSSSAGFSAADSGLNGFGGSELMEGEVRPQLDQGFLCKLEALLALEAGLDVSDKTLGSWLVQTLPVVL</sequence>
<reference evidence="2" key="1">
    <citation type="journal article" date="2020" name="bioRxiv">
        <title>Comparative genomics of Chlamydomonas.</title>
        <authorList>
            <person name="Craig R.J."/>
            <person name="Hasan A.R."/>
            <person name="Ness R.W."/>
            <person name="Keightley P.D."/>
        </authorList>
    </citation>
    <scope>NUCLEOTIDE SEQUENCE</scope>
    <source>
        <strain evidence="2">CCAP 11/173</strain>
    </source>
</reference>
<name>A0A835WSZ1_9CHLO</name>
<organism evidence="2 3">
    <name type="scientific">Chlamydomonas schloesseri</name>
    <dbReference type="NCBI Taxonomy" id="2026947"/>
    <lineage>
        <taxon>Eukaryota</taxon>
        <taxon>Viridiplantae</taxon>
        <taxon>Chlorophyta</taxon>
        <taxon>core chlorophytes</taxon>
        <taxon>Chlorophyceae</taxon>
        <taxon>CS clade</taxon>
        <taxon>Chlamydomonadales</taxon>
        <taxon>Chlamydomonadaceae</taxon>
        <taxon>Chlamydomonas</taxon>
    </lineage>
</organism>
<feature type="compositionally biased region" description="Pro residues" evidence="1">
    <location>
        <begin position="2430"/>
        <end position="2440"/>
    </location>
</feature>
<feature type="region of interest" description="Disordered" evidence="1">
    <location>
        <begin position="1547"/>
        <end position="1594"/>
    </location>
</feature>
<evidence type="ECO:0000313" key="3">
    <source>
        <dbReference type="Proteomes" id="UP000613740"/>
    </source>
</evidence>
<dbReference type="PANTHER" id="PTHR33487:SF1">
    <property type="entry name" value="CILIA- AND FLAGELLA-ASSOCIATED PROTEIN 54"/>
    <property type="match status" value="1"/>
</dbReference>
<feature type="compositionally biased region" description="Low complexity" evidence="1">
    <location>
        <begin position="554"/>
        <end position="571"/>
    </location>
</feature>
<evidence type="ECO:0000256" key="1">
    <source>
        <dbReference type="SAM" id="MobiDB-lite"/>
    </source>
</evidence>
<dbReference type="PROSITE" id="PS50096">
    <property type="entry name" value="IQ"/>
    <property type="match status" value="1"/>
</dbReference>
<dbReference type="Pfam" id="PF14858">
    <property type="entry name" value="CFAP54_N"/>
    <property type="match status" value="1"/>
</dbReference>
<feature type="compositionally biased region" description="Gly residues" evidence="1">
    <location>
        <begin position="1944"/>
        <end position="1955"/>
    </location>
</feature>
<feature type="region of interest" description="Disordered" evidence="1">
    <location>
        <begin position="2316"/>
        <end position="2351"/>
    </location>
</feature>
<proteinExistence type="predicted"/>
<dbReference type="PANTHER" id="PTHR33487">
    <property type="entry name" value="CILIA- AND FLAGELLA-ASSOCIATED PROTEIN 54"/>
    <property type="match status" value="1"/>
</dbReference>
<protein>
    <submittedName>
        <fullName evidence="2">Uncharacterized protein</fullName>
    </submittedName>
</protein>
<feature type="compositionally biased region" description="Basic and acidic residues" evidence="1">
    <location>
        <begin position="1669"/>
        <end position="1689"/>
    </location>
</feature>
<feature type="region of interest" description="Disordered" evidence="1">
    <location>
        <begin position="1934"/>
        <end position="1957"/>
    </location>
</feature>
<gene>
    <name evidence="2" type="ORF">HYH02_001857</name>
</gene>
<comment type="caution">
    <text evidence="2">The sequence shown here is derived from an EMBL/GenBank/DDBJ whole genome shotgun (WGS) entry which is preliminary data.</text>
</comment>
<feature type="region of interest" description="Disordered" evidence="1">
    <location>
        <begin position="2909"/>
        <end position="2931"/>
    </location>
</feature>
<feature type="region of interest" description="Disordered" evidence="1">
    <location>
        <begin position="2371"/>
        <end position="2445"/>
    </location>
</feature>
<dbReference type="EMBL" id="JAEHOD010000003">
    <property type="protein sequence ID" value="KAG2453644.1"/>
    <property type="molecule type" value="Genomic_DNA"/>
</dbReference>
<dbReference type="InterPro" id="IPR027912">
    <property type="entry name" value="CFAP54"/>
</dbReference>
<feature type="region of interest" description="Disordered" evidence="1">
    <location>
        <begin position="912"/>
        <end position="944"/>
    </location>
</feature>
<feature type="region of interest" description="Disordered" evidence="1">
    <location>
        <begin position="540"/>
        <end position="628"/>
    </location>
</feature>
<evidence type="ECO:0000313" key="2">
    <source>
        <dbReference type="EMBL" id="KAG2453644.1"/>
    </source>
</evidence>
<dbReference type="Proteomes" id="UP000613740">
    <property type="component" value="Unassembled WGS sequence"/>
</dbReference>
<feature type="compositionally biased region" description="Gly residues" evidence="1">
    <location>
        <begin position="603"/>
        <end position="612"/>
    </location>
</feature>
<feature type="compositionally biased region" description="Low complexity" evidence="1">
    <location>
        <begin position="2322"/>
        <end position="2351"/>
    </location>
</feature>